<feature type="transmembrane region" description="Helical" evidence="3">
    <location>
        <begin position="107"/>
        <end position="128"/>
    </location>
</feature>
<dbReference type="GO" id="GO:0005741">
    <property type="term" value="C:mitochondrial outer membrane"/>
    <property type="evidence" value="ECO:0007669"/>
    <property type="project" value="TreeGrafter"/>
</dbReference>
<dbReference type="GO" id="GO:0051400">
    <property type="term" value="F:BH domain binding"/>
    <property type="evidence" value="ECO:0007669"/>
    <property type="project" value="TreeGrafter"/>
</dbReference>
<reference evidence="5" key="1">
    <citation type="submission" date="2023-06" db="EMBL/GenBank/DDBJ databases">
        <title>Male Hemibagrus guttatus genome.</title>
        <authorList>
            <person name="Bian C."/>
        </authorList>
    </citation>
    <scope>NUCLEOTIDE SEQUENCE</scope>
    <source>
        <strain evidence="5">Male_cb2023</strain>
        <tissue evidence="5">Muscle</tissue>
    </source>
</reference>
<keyword evidence="6" id="KW-1185">Reference proteome</keyword>
<evidence type="ECO:0000313" key="5">
    <source>
        <dbReference type="EMBL" id="KAK3520245.1"/>
    </source>
</evidence>
<feature type="transmembrane region" description="Helical" evidence="3">
    <location>
        <begin position="183"/>
        <end position="204"/>
    </location>
</feature>
<evidence type="ECO:0000256" key="3">
    <source>
        <dbReference type="SAM" id="Phobius"/>
    </source>
</evidence>
<feature type="domain" description="Bcl-2 Bcl-2 homology region 1-3" evidence="4">
    <location>
        <begin position="64"/>
        <end position="159"/>
    </location>
</feature>
<dbReference type="EMBL" id="JAUCMX010000016">
    <property type="protein sequence ID" value="KAK3520245.1"/>
    <property type="molecule type" value="Genomic_DNA"/>
</dbReference>
<keyword evidence="3" id="KW-0812">Transmembrane</keyword>
<evidence type="ECO:0000256" key="1">
    <source>
        <dbReference type="ARBA" id="ARBA00009458"/>
    </source>
</evidence>
<dbReference type="GO" id="GO:0042981">
    <property type="term" value="P:regulation of apoptotic process"/>
    <property type="evidence" value="ECO:0007669"/>
    <property type="project" value="InterPro"/>
</dbReference>
<evidence type="ECO:0000256" key="2">
    <source>
        <dbReference type="ARBA" id="ARBA00022703"/>
    </source>
</evidence>
<feature type="transmembrane region" description="Helical" evidence="3">
    <location>
        <begin position="149"/>
        <end position="171"/>
    </location>
</feature>
<name>A0AAE0QFZ2_9TELE</name>
<organism evidence="5 6">
    <name type="scientific">Hemibagrus guttatus</name>
    <dbReference type="NCBI Taxonomy" id="175788"/>
    <lineage>
        <taxon>Eukaryota</taxon>
        <taxon>Metazoa</taxon>
        <taxon>Chordata</taxon>
        <taxon>Craniata</taxon>
        <taxon>Vertebrata</taxon>
        <taxon>Euteleostomi</taxon>
        <taxon>Actinopterygii</taxon>
        <taxon>Neopterygii</taxon>
        <taxon>Teleostei</taxon>
        <taxon>Ostariophysi</taxon>
        <taxon>Siluriformes</taxon>
        <taxon>Bagridae</taxon>
        <taxon>Hemibagrus</taxon>
    </lineage>
</organism>
<feature type="non-terminal residue" evidence="5">
    <location>
        <position position="1"/>
    </location>
</feature>
<dbReference type="Pfam" id="PF00452">
    <property type="entry name" value="Bcl-2"/>
    <property type="match status" value="1"/>
</dbReference>
<sequence length="210" mass="23320">PECALSFYTTTDAQIGEALLISMIKYQINAYSRGADVSLPQLPVVQPFTNEKDEKLYSELAQMIKVIAEVLEKDHAIKNQIDDVARLGDKKSFSKLMQSVFDDGQISWARIIVLFYVVGKLCVKMLLANLPNVFSEILKSCLDYFREKLLAWIRSVGGWIGSISALTQFSIERTSASSLSTIPLPAALFTTFFLGILLGGVIVWKVKTSS</sequence>
<dbReference type="InterPro" id="IPR026298">
    <property type="entry name" value="Bcl-2_fam"/>
</dbReference>
<dbReference type="InterPro" id="IPR046371">
    <property type="entry name" value="Bcl-2_BH1-3"/>
</dbReference>
<dbReference type="GO" id="GO:0001836">
    <property type="term" value="P:release of cytochrome c from mitochondria"/>
    <property type="evidence" value="ECO:0007669"/>
    <property type="project" value="TreeGrafter"/>
</dbReference>
<keyword evidence="3" id="KW-1133">Transmembrane helix</keyword>
<keyword evidence="3" id="KW-0472">Membrane</keyword>
<dbReference type="InterPro" id="IPR036834">
    <property type="entry name" value="Bcl-2-like_sf"/>
</dbReference>
<dbReference type="AlphaFoldDB" id="A0AAE0QFZ2"/>
<dbReference type="InterPro" id="IPR002475">
    <property type="entry name" value="Bcl2-like"/>
</dbReference>
<dbReference type="PRINTS" id="PR01862">
    <property type="entry name" value="BCL2FAMILY"/>
</dbReference>
<dbReference type="GO" id="GO:0097192">
    <property type="term" value="P:extrinsic apoptotic signaling pathway in absence of ligand"/>
    <property type="evidence" value="ECO:0007669"/>
    <property type="project" value="TreeGrafter"/>
</dbReference>
<dbReference type="Gene3D" id="1.10.437.10">
    <property type="entry name" value="Blc2-like"/>
    <property type="match status" value="1"/>
</dbReference>
<dbReference type="CDD" id="cd06845">
    <property type="entry name" value="Bcl-2_like"/>
    <property type="match status" value="1"/>
</dbReference>
<dbReference type="SUPFAM" id="SSF56854">
    <property type="entry name" value="Bcl-2 inhibitors of programmed cell death"/>
    <property type="match status" value="1"/>
</dbReference>
<dbReference type="PROSITE" id="PS50062">
    <property type="entry name" value="BCL2_FAMILY"/>
    <property type="match status" value="1"/>
</dbReference>
<dbReference type="PANTHER" id="PTHR11256:SF42">
    <property type="entry name" value="APOPTOSIS REGULATOR BAX"/>
    <property type="match status" value="1"/>
</dbReference>
<comment type="similarity">
    <text evidence="1">Belongs to the Bcl-2 family.</text>
</comment>
<keyword evidence="2" id="KW-0053">Apoptosis</keyword>
<gene>
    <name evidence="5" type="ORF">QTP70_019698</name>
</gene>
<dbReference type="GO" id="GO:0015267">
    <property type="term" value="F:channel activity"/>
    <property type="evidence" value="ECO:0007669"/>
    <property type="project" value="TreeGrafter"/>
</dbReference>
<dbReference type="Proteomes" id="UP001274896">
    <property type="component" value="Unassembled WGS sequence"/>
</dbReference>
<evidence type="ECO:0000259" key="4">
    <source>
        <dbReference type="SMART" id="SM00337"/>
    </source>
</evidence>
<accession>A0AAE0QFZ2</accession>
<comment type="caution">
    <text evidence="5">The sequence shown here is derived from an EMBL/GenBank/DDBJ whole genome shotgun (WGS) entry which is preliminary data.</text>
</comment>
<dbReference type="GO" id="GO:0008630">
    <property type="term" value="P:intrinsic apoptotic signaling pathway in response to DNA damage"/>
    <property type="evidence" value="ECO:0007669"/>
    <property type="project" value="TreeGrafter"/>
</dbReference>
<dbReference type="SMART" id="SM00337">
    <property type="entry name" value="BCL"/>
    <property type="match status" value="1"/>
</dbReference>
<dbReference type="GO" id="GO:0008053">
    <property type="term" value="P:mitochondrial fusion"/>
    <property type="evidence" value="ECO:0007669"/>
    <property type="project" value="TreeGrafter"/>
</dbReference>
<evidence type="ECO:0000313" key="6">
    <source>
        <dbReference type="Proteomes" id="UP001274896"/>
    </source>
</evidence>
<proteinExistence type="inferred from homology"/>
<dbReference type="PANTHER" id="PTHR11256">
    <property type="entry name" value="BCL-2 RELATED"/>
    <property type="match status" value="1"/>
</dbReference>
<protein>
    <recommendedName>
        <fullName evidence="4">Bcl-2 Bcl-2 homology region 1-3 domain-containing protein</fullName>
    </recommendedName>
</protein>